<evidence type="ECO:0000256" key="3">
    <source>
        <dbReference type="ARBA" id="ARBA00009843"/>
    </source>
</evidence>
<evidence type="ECO:0000256" key="9">
    <source>
        <dbReference type="ARBA" id="ARBA00023136"/>
    </source>
</evidence>
<feature type="transmembrane region" description="Helical" evidence="10">
    <location>
        <begin position="35"/>
        <end position="52"/>
    </location>
</feature>
<evidence type="ECO:0000256" key="5">
    <source>
        <dbReference type="ARBA" id="ARBA00022475"/>
    </source>
</evidence>
<dbReference type="PRINTS" id="PR00758">
    <property type="entry name" value="ARSENICPUMP"/>
</dbReference>
<keyword evidence="8 10" id="KW-1133">Transmembrane helix</keyword>
<evidence type="ECO:0000256" key="6">
    <source>
        <dbReference type="ARBA" id="ARBA00022692"/>
    </source>
</evidence>
<feature type="transmembrane region" description="Helical" evidence="10">
    <location>
        <begin position="309"/>
        <end position="336"/>
    </location>
</feature>
<keyword evidence="9 10" id="KW-0472">Membrane</keyword>
<feature type="transmembrane region" description="Helical" evidence="10">
    <location>
        <begin position="100"/>
        <end position="131"/>
    </location>
</feature>
<evidence type="ECO:0000256" key="2">
    <source>
        <dbReference type="ARBA" id="ARBA00006433"/>
    </source>
</evidence>
<evidence type="ECO:0000256" key="4">
    <source>
        <dbReference type="ARBA" id="ARBA00022448"/>
    </source>
</evidence>
<evidence type="ECO:0000256" key="10">
    <source>
        <dbReference type="SAM" id="Phobius"/>
    </source>
</evidence>
<name>A0A4R1Q1C1_9FIRM</name>
<sequence length="404" mass="43366">MEYHIAMAVSGFILAAVLIIFTLGKSPIFRVDRAGAAIIGAVATVGSGVLSFEQAAAAVDYGTIIILFSMMIVVANLKLAGFFELMGNAVCQQVSSKKQLLFAIIMASGIMSALAINDIICLLFTPVVLLICRKTHCNPLPHLLGVAMASNIGSAATLLGNPQNILVGSLSQLSFSSYFLTASPVALLGLLFTYIAIAYCYRHELEGSYSVAPLTHANVHMYLIVKTLLVLLFVLIAYMFGFDLALSASLGAALLLITRRVKPNKIYTSVDFNLLIIFIGLFIIVAGVEHSGLMNLVLDKLLSSEITHMGLFASLTLIVSNVVSNVPAVLLLKFFIPSTNPEYWWKALALFSTLAGNLTITGSIANLIVVEIAKGEHVQITAKDYFKVGFPLTLMTTALGILWL</sequence>
<dbReference type="InterPro" id="IPR004680">
    <property type="entry name" value="Cit_transptr-like_dom"/>
</dbReference>
<dbReference type="GO" id="GO:0005886">
    <property type="term" value="C:plasma membrane"/>
    <property type="evidence" value="ECO:0007669"/>
    <property type="project" value="UniProtKB-SubCell"/>
</dbReference>
<evidence type="ECO:0000256" key="7">
    <source>
        <dbReference type="ARBA" id="ARBA00022849"/>
    </source>
</evidence>
<feature type="transmembrane region" description="Helical" evidence="10">
    <location>
        <begin position="385"/>
        <end position="403"/>
    </location>
</feature>
<feature type="transmembrane region" description="Helical" evidence="10">
    <location>
        <begin position="222"/>
        <end position="246"/>
    </location>
</feature>
<dbReference type="PANTHER" id="PTHR43302:SF5">
    <property type="entry name" value="TRANSPORTER ARSB-RELATED"/>
    <property type="match status" value="1"/>
</dbReference>
<reference evidence="12 13" key="1">
    <citation type="submission" date="2019-03" db="EMBL/GenBank/DDBJ databases">
        <title>Genomic Encyclopedia of Type Strains, Phase IV (KMG-IV): sequencing the most valuable type-strain genomes for metagenomic binning, comparative biology and taxonomic classification.</title>
        <authorList>
            <person name="Goeker M."/>
        </authorList>
    </citation>
    <scope>NUCLEOTIDE SEQUENCE [LARGE SCALE GENOMIC DNA]</scope>
    <source>
        <strain evidence="12 13">DSM 15969</strain>
    </source>
</reference>
<dbReference type="GO" id="GO:0015105">
    <property type="term" value="F:arsenite transmembrane transporter activity"/>
    <property type="evidence" value="ECO:0007669"/>
    <property type="project" value="InterPro"/>
</dbReference>
<feature type="domain" description="Citrate transporter-like" evidence="11">
    <location>
        <begin position="17"/>
        <end position="355"/>
    </location>
</feature>
<keyword evidence="6 10" id="KW-0812">Transmembrane</keyword>
<accession>A0A4R1Q1C1</accession>
<organism evidence="12 13">
    <name type="scientific">Anaerospora hongkongensis</name>
    <dbReference type="NCBI Taxonomy" id="244830"/>
    <lineage>
        <taxon>Bacteria</taxon>
        <taxon>Bacillati</taxon>
        <taxon>Bacillota</taxon>
        <taxon>Negativicutes</taxon>
        <taxon>Selenomonadales</taxon>
        <taxon>Sporomusaceae</taxon>
        <taxon>Anaerospora</taxon>
    </lineage>
</organism>
<comment type="caution">
    <text evidence="12">The sequence shown here is derived from an EMBL/GenBank/DDBJ whole genome shotgun (WGS) entry which is preliminary data.</text>
</comment>
<feature type="transmembrane region" description="Helical" evidence="10">
    <location>
        <begin position="6"/>
        <end position="23"/>
    </location>
</feature>
<protein>
    <submittedName>
        <fullName evidence="12">Na+/H+ antiporter NhaD/arsenite permease-like protein</fullName>
    </submittedName>
</protein>
<keyword evidence="4" id="KW-0813">Transport</keyword>
<keyword evidence="5" id="KW-1003">Cell membrane</keyword>
<dbReference type="EMBL" id="SLUI01000002">
    <property type="protein sequence ID" value="TCL39491.1"/>
    <property type="molecule type" value="Genomic_DNA"/>
</dbReference>
<comment type="similarity">
    <text evidence="2">Belongs to the ArsB family.</text>
</comment>
<proteinExistence type="inferred from homology"/>
<evidence type="ECO:0000259" key="11">
    <source>
        <dbReference type="Pfam" id="PF03600"/>
    </source>
</evidence>
<comment type="similarity">
    <text evidence="3">Belongs to the CitM (TC 2.A.11) transporter family.</text>
</comment>
<dbReference type="Pfam" id="PF03600">
    <property type="entry name" value="CitMHS"/>
    <property type="match status" value="1"/>
</dbReference>
<feature type="transmembrane region" description="Helical" evidence="10">
    <location>
        <begin position="58"/>
        <end position="79"/>
    </location>
</feature>
<dbReference type="InterPro" id="IPR000802">
    <property type="entry name" value="Arsenical_pump_ArsB"/>
</dbReference>
<feature type="transmembrane region" description="Helical" evidence="10">
    <location>
        <begin position="178"/>
        <end position="201"/>
    </location>
</feature>
<evidence type="ECO:0000256" key="8">
    <source>
        <dbReference type="ARBA" id="ARBA00022989"/>
    </source>
</evidence>
<evidence type="ECO:0000313" key="13">
    <source>
        <dbReference type="Proteomes" id="UP000295063"/>
    </source>
</evidence>
<keyword evidence="13" id="KW-1185">Reference proteome</keyword>
<feature type="transmembrane region" description="Helical" evidence="10">
    <location>
        <begin position="348"/>
        <end position="373"/>
    </location>
</feature>
<keyword evidence="7" id="KW-0059">Arsenical resistance</keyword>
<comment type="subcellular location">
    <subcellularLocation>
        <location evidence="1">Cell membrane</location>
        <topology evidence="1">Multi-pass membrane protein</topology>
    </subcellularLocation>
</comment>
<evidence type="ECO:0000313" key="12">
    <source>
        <dbReference type="EMBL" id="TCL39491.1"/>
    </source>
</evidence>
<dbReference type="RefSeq" id="WP_207900644.1">
    <property type="nucleotide sequence ID" value="NZ_DAMAKO010000008.1"/>
</dbReference>
<dbReference type="Proteomes" id="UP000295063">
    <property type="component" value="Unassembled WGS sequence"/>
</dbReference>
<dbReference type="PANTHER" id="PTHR43302">
    <property type="entry name" value="TRANSPORTER ARSB-RELATED"/>
    <property type="match status" value="1"/>
</dbReference>
<gene>
    <name evidence="12" type="ORF">EV210_102409</name>
</gene>
<evidence type="ECO:0000256" key="1">
    <source>
        <dbReference type="ARBA" id="ARBA00004651"/>
    </source>
</evidence>
<dbReference type="GO" id="GO:0046685">
    <property type="term" value="P:response to arsenic-containing substance"/>
    <property type="evidence" value="ECO:0007669"/>
    <property type="project" value="UniProtKB-KW"/>
</dbReference>
<dbReference type="AlphaFoldDB" id="A0A4R1Q1C1"/>
<feature type="transmembrane region" description="Helical" evidence="10">
    <location>
        <begin position="266"/>
        <end position="288"/>
    </location>
</feature>